<proteinExistence type="predicted"/>
<dbReference type="InterPro" id="IPR007420">
    <property type="entry name" value="DUF465"/>
</dbReference>
<name>A0A8J3EDD5_9PROT</name>
<dbReference type="Pfam" id="PF04325">
    <property type="entry name" value="DUF465"/>
    <property type="match status" value="1"/>
</dbReference>
<feature type="compositionally biased region" description="Polar residues" evidence="1">
    <location>
        <begin position="76"/>
        <end position="85"/>
    </location>
</feature>
<keyword evidence="3" id="KW-1185">Reference proteome</keyword>
<evidence type="ECO:0000313" key="3">
    <source>
        <dbReference type="Proteomes" id="UP000597507"/>
    </source>
</evidence>
<organism evidence="2 3">
    <name type="scientific">Caldovatus sediminis</name>
    <dbReference type="NCBI Taxonomy" id="2041189"/>
    <lineage>
        <taxon>Bacteria</taxon>
        <taxon>Pseudomonadati</taxon>
        <taxon>Pseudomonadota</taxon>
        <taxon>Alphaproteobacteria</taxon>
        <taxon>Acetobacterales</taxon>
        <taxon>Roseomonadaceae</taxon>
        <taxon>Caldovatus</taxon>
    </lineage>
</organism>
<dbReference type="AlphaFoldDB" id="A0A8J3EDD5"/>
<evidence type="ECO:0008006" key="4">
    <source>
        <dbReference type="Google" id="ProtNLM"/>
    </source>
</evidence>
<reference evidence="2 3" key="1">
    <citation type="journal article" date="2014" name="Int. J. Syst. Evol. Microbiol.">
        <title>Complete genome sequence of Corynebacterium casei LMG S-19264T (=DSM 44701T), isolated from a smear-ripened cheese.</title>
        <authorList>
            <consortium name="US DOE Joint Genome Institute (JGI-PGF)"/>
            <person name="Walter F."/>
            <person name="Albersmeier A."/>
            <person name="Kalinowski J."/>
            <person name="Ruckert C."/>
        </authorList>
    </citation>
    <scope>NUCLEOTIDE SEQUENCE [LARGE SCALE GENOMIC DNA]</scope>
    <source>
        <strain evidence="2 3">CGMCC 1.16330</strain>
    </source>
</reference>
<accession>A0A8J3EDD5</accession>
<dbReference type="InterPro" id="IPR038444">
    <property type="entry name" value="DUF465_sf"/>
</dbReference>
<protein>
    <recommendedName>
        <fullName evidence="4">DUF465 domain-containing protein</fullName>
    </recommendedName>
</protein>
<dbReference type="EMBL" id="BMKS01000004">
    <property type="protein sequence ID" value="GGG29711.1"/>
    <property type="molecule type" value="Genomic_DNA"/>
</dbReference>
<evidence type="ECO:0000313" key="2">
    <source>
        <dbReference type="EMBL" id="GGG29711.1"/>
    </source>
</evidence>
<dbReference type="Proteomes" id="UP000597507">
    <property type="component" value="Unassembled WGS sequence"/>
</dbReference>
<evidence type="ECO:0000256" key="1">
    <source>
        <dbReference type="SAM" id="MobiDB-lite"/>
    </source>
</evidence>
<sequence>MSLDSPARSWLLDRLTERHAELERALAEEMERPRPDEATVRRIKREKLAVRDRIAAIERGAVPPAWMMDAGAPRSGQATAHGQSA</sequence>
<comment type="caution">
    <text evidence="2">The sequence shown here is derived from an EMBL/GenBank/DDBJ whole genome shotgun (WGS) entry which is preliminary data.</text>
</comment>
<gene>
    <name evidence="2" type="ORF">GCM10010964_17020</name>
</gene>
<dbReference type="RefSeq" id="WP_188899586.1">
    <property type="nucleotide sequence ID" value="NZ_BMKS01000004.1"/>
</dbReference>
<feature type="region of interest" description="Disordered" evidence="1">
    <location>
        <begin position="66"/>
        <end position="85"/>
    </location>
</feature>
<dbReference type="Gene3D" id="6.10.280.50">
    <property type="match status" value="1"/>
</dbReference>